<name>A0A9P6FRC5_9FUNG</name>
<dbReference type="InterPro" id="IPR050987">
    <property type="entry name" value="AtrR-like"/>
</dbReference>
<feature type="region of interest" description="Disordered" evidence="5">
    <location>
        <begin position="1157"/>
        <end position="1179"/>
    </location>
</feature>
<dbReference type="AlphaFoldDB" id="A0A9P6FRC5"/>
<dbReference type="GO" id="GO:0005634">
    <property type="term" value="C:nucleus"/>
    <property type="evidence" value="ECO:0007669"/>
    <property type="project" value="UniProtKB-SubCell"/>
</dbReference>
<dbReference type="PANTHER" id="PTHR46910:SF3">
    <property type="entry name" value="HALOTOLERANCE PROTEIN 9-RELATED"/>
    <property type="match status" value="1"/>
</dbReference>
<feature type="region of interest" description="Disordered" evidence="5">
    <location>
        <begin position="1093"/>
        <end position="1115"/>
    </location>
</feature>
<feature type="compositionally biased region" description="Polar residues" evidence="5">
    <location>
        <begin position="871"/>
        <end position="881"/>
    </location>
</feature>
<sequence>MTLVTNSLFQLEALFDQFYVGAWGHYLGESSAYHLSNRPRSPLKYLKCTAAKALLSHIHEASPDPTTTSSTSSSSPATPLPIPFELTLENAATVVEYDSPALSQAFLRHCQSRSQHRGGSSEANGRGSLGPSPAGSCPISRNMGRGPARTLSSGSELLSSSIPHVASSAMPSGDRSSHSMASLGGGTATCNRRATASHGSPFDSHGAEAACRLVDEFLDRPRLSTVQGLFLLGKHIEENRQPGDVSKSYVYIGMAIRLAHDMGLNRDSSGWGLHPTQVEYRHRTWWYLYVYDRFIGVSMGRPFLIQDHDCETPRPSIDPRAKDAELDRHQVEYFCHLIQLCSIIGSIMVTFYSGNCLIRRWEAEQKKSQRSSRGQPPSVSATAGPVDDNSGQARKKAKIVPPRAQRGSCPAEEETDQDSIQQRLLEQSRLNSKILQLMERPEEELAEWEQSLPKHLQWGALNNTSNVYGDILQGLYHAAQILLHRPYIKIGELLPATHSRVHDVSLPKDSPRQLPGRSMTICSESARKITTLTERCLYLTHLDRFGSGCLVLLQAARQHLMIAAKPCVQSIVENHAFSVSALGENNTAMDTSRSDAATLHFDLGALQRREEAVDLLHKTLASLRKLSVYHWTVNGIGRSIQAFERTLAAILQEQENGLESEDGQRLPPWLRKHEFSAGDDMDNEASAMRAETESVTSSTNSMSADEEHQIPFECYESMSLLEYRLSCFAYHGRSKISSSSVKPSSCPFKAANLSMPTELAEDPSIRAMSAQTIYAAEASTSPRPDESTVYSFNSTETQTNNLAPVSTPIARSSTEIPTRTSAPNLVFRSYIPDSKGRLSKRRGVDAVDTSPGPGVAPRNQSRSSSRHRKTGSSCVTRQLSPGATAAEGSLTQVSSPDSMTFPSTSSVAMPKAPFPSETLMMSHPPHHHQVFSAAMTGGITTIPQQHTSELACMSSLMDMSGLEVQGHRPNHPMLEQELMSQDASSSAHQLFSYPYQQHLQLRRQLWMQKERLTRQQLEHMEVSQSHPHQSSMPAHSQPPQQPMMLRHSEMSIGDLTLESSSGSDYSGYGLSPSSGSVDLYSPIPSSLHDLFQDQESSLGSQPPAPGLPFGGSMMHGSLPQQHKDPNAEMNIALDAGPQWTVGATAIATTGAIGTAAPADSLPALSTAGWEGGDQRRLWS</sequence>
<evidence type="ECO:0000313" key="8">
    <source>
        <dbReference type="Proteomes" id="UP000780801"/>
    </source>
</evidence>
<feature type="region of interest" description="Disordered" evidence="5">
    <location>
        <begin position="366"/>
        <end position="419"/>
    </location>
</feature>
<evidence type="ECO:0000313" key="7">
    <source>
        <dbReference type="EMBL" id="KAF9579350.1"/>
    </source>
</evidence>
<gene>
    <name evidence="7" type="ORF">BGW38_004431</name>
</gene>
<protein>
    <recommendedName>
        <fullName evidence="6">Xylanolytic transcriptional activator regulatory domain-containing protein</fullName>
    </recommendedName>
</protein>
<dbReference type="CDD" id="cd12148">
    <property type="entry name" value="fungal_TF_MHR"/>
    <property type="match status" value="1"/>
</dbReference>
<organism evidence="7 8">
    <name type="scientific">Lunasporangiospora selenospora</name>
    <dbReference type="NCBI Taxonomy" id="979761"/>
    <lineage>
        <taxon>Eukaryota</taxon>
        <taxon>Fungi</taxon>
        <taxon>Fungi incertae sedis</taxon>
        <taxon>Mucoromycota</taxon>
        <taxon>Mortierellomycotina</taxon>
        <taxon>Mortierellomycetes</taxon>
        <taxon>Mortierellales</taxon>
        <taxon>Mortierellaceae</taxon>
        <taxon>Lunasporangiospora</taxon>
    </lineage>
</organism>
<keyword evidence="2" id="KW-0479">Metal-binding</keyword>
<dbReference type="GO" id="GO:0006351">
    <property type="term" value="P:DNA-templated transcription"/>
    <property type="evidence" value="ECO:0007669"/>
    <property type="project" value="InterPro"/>
</dbReference>
<evidence type="ECO:0000256" key="2">
    <source>
        <dbReference type="ARBA" id="ARBA00022723"/>
    </source>
</evidence>
<feature type="compositionally biased region" description="Polar residues" evidence="5">
    <location>
        <begin position="1022"/>
        <end position="1038"/>
    </location>
</feature>
<dbReference type="Proteomes" id="UP000780801">
    <property type="component" value="Unassembled WGS sequence"/>
</dbReference>
<dbReference type="Pfam" id="PF04082">
    <property type="entry name" value="Fungal_trans"/>
    <property type="match status" value="1"/>
</dbReference>
<dbReference type="InterPro" id="IPR007219">
    <property type="entry name" value="XnlR_reg_dom"/>
</dbReference>
<evidence type="ECO:0000256" key="4">
    <source>
        <dbReference type="ARBA" id="ARBA00023242"/>
    </source>
</evidence>
<evidence type="ECO:0000256" key="1">
    <source>
        <dbReference type="ARBA" id="ARBA00004123"/>
    </source>
</evidence>
<dbReference type="PANTHER" id="PTHR46910">
    <property type="entry name" value="TRANSCRIPTION FACTOR PDR1"/>
    <property type="match status" value="1"/>
</dbReference>
<proteinExistence type="predicted"/>
<keyword evidence="3" id="KW-0238">DNA-binding</keyword>
<feature type="domain" description="Xylanolytic transcriptional activator regulatory" evidence="6">
    <location>
        <begin position="248"/>
        <end position="321"/>
    </location>
</feature>
<dbReference type="EMBL" id="JAABOA010002832">
    <property type="protein sequence ID" value="KAF9579350.1"/>
    <property type="molecule type" value="Genomic_DNA"/>
</dbReference>
<comment type="caution">
    <text evidence="7">The sequence shown here is derived from an EMBL/GenBank/DDBJ whole genome shotgun (WGS) entry which is preliminary data.</text>
</comment>
<accession>A0A9P6FRC5</accession>
<evidence type="ECO:0000256" key="5">
    <source>
        <dbReference type="SAM" id="MobiDB-lite"/>
    </source>
</evidence>
<feature type="compositionally biased region" description="Polar residues" evidence="5">
    <location>
        <begin position="889"/>
        <end position="907"/>
    </location>
</feature>
<dbReference type="GO" id="GO:0008270">
    <property type="term" value="F:zinc ion binding"/>
    <property type="evidence" value="ECO:0007669"/>
    <property type="project" value="InterPro"/>
</dbReference>
<dbReference type="GO" id="GO:0003677">
    <property type="term" value="F:DNA binding"/>
    <property type="evidence" value="ECO:0007669"/>
    <property type="project" value="UniProtKB-KW"/>
</dbReference>
<feature type="compositionally biased region" description="Low complexity" evidence="5">
    <location>
        <begin position="63"/>
        <end position="77"/>
    </location>
</feature>
<evidence type="ECO:0000256" key="3">
    <source>
        <dbReference type="ARBA" id="ARBA00023125"/>
    </source>
</evidence>
<dbReference type="OrthoDB" id="2406834at2759"/>
<feature type="compositionally biased region" description="Polar residues" evidence="5">
    <location>
        <begin position="371"/>
        <end position="381"/>
    </location>
</feature>
<dbReference type="GO" id="GO:0003700">
    <property type="term" value="F:DNA-binding transcription factor activity"/>
    <property type="evidence" value="ECO:0007669"/>
    <property type="project" value="InterPro"/>
</dbReference>
<keyword evidence="8" id="KW-1185">Reference proteome</keyword>
<evidence type="ECO:0000259" key="6">
    <source>
        <dbReference type="SMART" id="SM00906"/>
    </source>
</evidence>
<comment type="subcellular location">
    <subcellularLocation>
        <location evidence="1">Nucleus</location>
    </subcellularLocation>
</comment>
<feature type="region of interest" description="Disordered" evidence="5">
    <location>
        <begin position="61"/>
        <end position="81"/>
    </location>
</feature>
<keyword evidence="4" id="KW-0539">Nucleus</keyword>
<feature type="region of interest" description="Disordered" evidence="5">
    <location>
        <begin position="1017"/>
        <end position="1042"/>
    </location>
</feature>
<dbReference type="SMART" id="SM00906">
    <property type="entry name" value="Fungal_trans"/>
    <property type="match status" value="1"/>
</dbReference>
<feature type="compositionally biased region" description="Low complexity" evidence="5">
    <location>
        <begin position="151"/>
        <end position="161"/>
    </location>
</feature>
<feature type="region of interest" description="Disordered" evidence="5">
    <location>
        <begin position="833"/>
        <end position="909"/>
    </location>
</feature>
<reference evidence="7" key="1">
    <citation type="journal article" date="2020" name="Fungal Divers.">
        <title>Resolving the Mortierellaceae phylogeny through synthesis of multi-gene phylogenetics and phylogenomics.</title>
        <authorList>
            <person name="Vandepol N."/>
            <person name="Liber J."/>
            <person name="Desiro A."/>
            <person name="Na H."/>
            <person name="Kennedy M."/>
            <person name="Barry K."/>
            <person name="Grigoriev I.V."/>
            <person name="Miller A.N."/>
            <person name="O'Donnell K."/>
            <person name="Stajich J.E."/>
            <person name="Bonito G."/>
        </authorList>
    </citation>
    <scope>NUCLEOTIDE SEQUENCE</scope>
    <source>
        <strain evidence="7">KOD1015</strain>
    </source>
</reference>
<feature type="region of interest" description="Disordered" evidence="5">
    <location>
        <begin position="110"/>
        <end position="186"/>
    </location>
</feature>